<feature type="domain" description="Polysaccharide pyruvyl transferase" evidence="1">
    <location>
        <begin position="50"/>
        <end position="282"/>
    </location>
</feature>
<dbReference type="PANTHER" id="PTHR36836:SF1">
    <property type="entry name" value="COLANIC ACID BIOSYNTHESIS PROTEIN WCAK"/>
    <property type="match status" value="1"/>
</dbReference>
<sequence length="352" mass="39166">MLQAILFNDTSYDDHHGCQLVMRQIRVLATEAGIHIAHASPVRHDWSQDAFLIARIAESDLCIVNGEGTMHDDAPAAIMLGSLARHCSKLGIPCVLINSVWQNNQQLIEFARKFSQIYVRDPLSRAELALSGVAAEVVPDLTLTFRPEIQRTGRHGLIVNGSVLKPLQQELWRILKELPGERDVRYLSIRTVPPLRLGNESRFFFKSLKANSKMWRHKLSSQLVHPDALSSKGLGRLRWRYSVQSTAKFLNTISAAEGVITGRFHMVTLCMITGTPFMALGSNTHKIEGLLEQAGLADRLCADYAEGVGRLPSLAYSDDEKERLEEFLAVSLAAARRMFADIAGLAREAKKS</sequence>
<dbReference type="PANTHER" id="PTHR36836">
    <property type="entry name" value="COLANIC ACID BIOSYNTHESIS PROTEIN WCAK"/>
    <property type="match status" value="1"/>
</dbReference>
<dbReference type="AlphaFoldDB" id="A0A0F9VJJ9"/>
<evidence type="ECO:0000313" key="2">
    <source>
        <dbReference type="EMBL" id="KKN99997.1"/>
    </source>
</evidence>
<protein>
    <recommendedName>
        <fullName evidence="1">Polysaccharide pyruvyl transferase domain-containing protein</fullName>
    </recommendedName>
</protein>
<comment type="caution">
    <text evidence="2">The sequence shown here is derived from an EMBL/GenBank/DDBJ whole genome shotgun (WGS) entry which is preliminary data.</text>
</comment>
<reference evidence="2" key="1">
    <citation type="journal article" date="2015" name="Nature">
        <title>Complex archaea that bridge the gap between prokaryotes and eukaryotes.</title>
        <authorList>
            <person name="Spang A."/>
            <person name="Saw J.H."/>
            <person name="Jorgensen S.L."/>
            <person name="Zaremba-Niedzwiedzka K."/>
            <person name="Martijn J."/>
            <person name="Lind A.E."/>
            <person name="van Eijk R."/>
            <person name="Schleper C."/>
            <person name="Guy L."/>
            <person name="Ettema T.J."/>
        </authorList>
    </citation>
    <scope>NUCLEOTIDE SEQUENCE</scope>
</reference>
<dbReference type="EMBL" id="LAZR01000043">
    <property type="protein sequence ID" value="KKN99997.1"/>
    <property type="molecule type" value="Genomic_DNA"/>
</dbReference>
<name>A0A0F9VJJ9_9ZZZZ</name>
<dbReference type="InterPro" id="IPR007345">
    <property type="entry name" value="Polysacch_pyruvyl_Trfase"/>
</dbReference>
<dbReference type="Pfam" id="PF04230">
    <property type="entry name" value="PS_pyruv_trans"/>
    <property type="match status" value="1"/>
</dbReference>
<proteinExistence type="predicted"/>
<accession>A0A0F9VJJ9</accession>
<evidence type="ECO:0000259" key="1">
    <source>
        <dbReference type="Pfam" id="PF04230"/>
    </source>
</evidence>
<organism evidence="2">
    <name type="scientific">marine sediment metagenome</name>
    <dbReference type="NCBI Taxonomy" id="412755"/>
    <lineage>
        <taxon>unclassified sequences</taxon>
        <taxon>metagenomes</taxon>
        <taxon>ecological metagenomes</taxon>
    </lineage>
</organism>
<gene>
    <name evidence="2" type="ORF">LCGC14_0131090</name>
</gene>